<dbReference type="InterPro" id="IPR036051">
    <property type="entry name" value="KRAB_dom_sf"/>
</dbReference>
<dbReference type="Gene3D" id="6.10.140.140">
    <property type="match status" value="1"/>
</dbReference>
<dbReference type="Pfam" id="PF01352">
    <property type="entry name" value="KRAB"/>
    <property type="match status" value="1"/>
</dbReference>
<reference evidence="2" key="2">
    <citation type="submission" date="2025-09" db="UniProtKB">
        <authorList>
            <consortium name="Ensembl"/>
        </authorList>
    </citation>
    <scope>IDENTIFICATION</scope>
</reference>
<feature type="domain" description="KRAB" evidence="1">
    <location>
        <begin position="7"/>
        <end position="78"/>
    </location>
</feature>
<dbReference type="PROSITE" id="PS50805">
    <property type="entry name" value="KRAB"/>
    <property type="match status" value="1"/>
</dbReference>
<dbReference type="PANTHER" id="PTHR23232:SF142">
    <property type="entry name" value="GASTRULA ZINC FINGER PROTEIN XLCGF57.1-LIKE-RELATED"/>
    <property type="match status" value="1"/>
</dbReference>
<evidence type="ECO:0000313" key="3">
    <source>
        <dbReference type="Proteomes" id="UP000472269"/>
    </source>
</evidence>
<dbReference type="SUPFAM" id="SSF109640">
    <property type="entry name" value="KRAB domain (Kruppel-associated box)"/>
    <property type="match status" value="1"/>
</dbReference>
<organism evidence="2 3">
    <name type="scientific">Athene cunicularia</name>
    <name type="common">Burrowing owl</name>
    <name type="synonym">Speotyto cunicularia</name>
    <dbReference type="NCBI Taxonomy" id="194338"/>
    <lineage>
        <taxon>Eukaryota</taxon>
        <taxon>Metazoa</taxon>
        <taxon>Chordata</taxon>
        <taxon>Craniata</taxon>
        <taxon>Vertebrata</taxon>
        <taxon>Euteleostomi</taxon>
        <taxon>Archelosauria</taxon>
        <taxon>Archosauria</taxon>
        <taxon>Dinosauria</taxon>
        <taxon>Saurischia</taxon>
        <taxon>Theropoda</taxon>
        <taxon>Coelurosauria</taxon>
        <taxon>Aves</taxon>
        <taxon>Neognathae</taxon>
        <taxon>Neoaves</taxon>
        <taxon>Telluraves</taxon>
        <taxon>Strigiformes</taxon>
        <taxon>Strigidae</taxon>
        <taxon>Athene</taxon>
    </lineage>
</organism>
<dbReference type="GO" id="GO:0006355">
    <property type="term" value="P:regulation of DNA-templated transcription"/>
    <property type="evidence" value="ECO:0007669"/>
    <property type="project" value="InterPro"/>
</dbReference>
<dbReference type="SMART" id="SM00349">
    <property type="entry name" value="KRAB"/>
    <property type="match status" value="1"/>
</dbReference>
<reference evidence="2" key="1">
    <citation type="submission" date="2025-08" db="UniProtKB">
        <authorList>
            <consortium name="Ensembl"/>
        </authorList>
    </citation>
    <scope>IDENTIFICATION</scope>
</reference>
<dbReference type="PANTHER" id="PTHR23232">
    <property type="entry name" value="KRAB DOMAIN C2H2 ZINC FINGER"/>
    <property type="match status" value="1"/>
</dbReference>
<evidence type="ECO:0000259" key="1">
    <source>
        <dbReference type="PROSITE" id="PS50805"/>
    </source>
</evidence>
<dbReference type="AlphaFoldDB" id="A0A663MA30"/>
<dbReference type="InterPro" id="IPR050169">
    <property type="entry name" value="Krueppel_C2H2_ZnF"/>
</dbReference>
<evidence type="ECO:0000313" key="2">
    <source>
        <dbReference type="Ensembl" id="ENSACUP00000009100.1"/>
    </source>
</evidence>
<dbReference type="OMA" id="ERIIWKA"/>
<dbReference type="CDD" id="cd07765">
    <property type="entry name" value="KRAB_A-box"/>
    <property type="match status" value="1"/>
</dbReference>
<protein>
    <recommendedName>
        <fullName evidence="1">KRAB domain-containing protein</fullName>
    </recommendedName>
</protein>
<keyword evidence="3" id="KW-1185">Reference proteome</keyword>
<name>A0A663MA30_ATHCN</name>
<dbReference type="Proteomes" id="UP000472269">
    <property type="component" value="Unplaced"/>
</dbReference>
<dbReference type="InterPro" id="IPR001909">
    <property type="entry name" value="KRAB"/>
</dbReference>
<proteinExistence type="predicted"/>
<sequence length="526" mass="58899">FDSHEPVIFEDVAIYLSRAEWDAIEVEQKDLYCSVMLDNYELLTSLGYPGPKPDVLFRLERGEEPWVCTPQSPVRWDGSVRVPLNRGEWIFLTVSISPVPSAQSLSPCPITVPQLGRRQTLSNPLSAGGRCVHWRLRSRRLLNKFKCLKGRSELLSEVAGRGMRPLESRDQAQAVFKPGKGGEAENKQGVTANVTQSKRFPLCPVGQQNKETDPQHLCGDPREKLQRTAQKSQHTWGEVTFLQGNGEVFVKDLNEIILEEHCYCMMGETRLLHYTQHLCALTEHNYHKNPEVGVLALQDHEYCQVPGFRYQGRVGKILRLAGKQRATFHRLAKRKCLIGKIIRKAKRIMWRCKSWVSKVLEFPQGSSSTSCLPELAIPPAEAEDGPTEGTCGVFSPPAKQEAVSPQPQSRAVSQGVTSAALCTPVVCFEPIAAHPPSSAAAEMKMEAKHPEVSLCHKVQWAQLTWSPHAEQNVELLKSNNVSLHDAYKMVMWAVDHVLDSICQNLEHGGYSWCKDASWPVIVQTDS</sequence>
<accession>A0A663MA30</accession>
<dbReference type="Ensembl" id="ENSACUT00000009715.1">
    <property type="protein sequence ID" value="ENSACUP00000009100.1"/>
    <property type="gene ID" value="ENSACUG00000006161.1"/>
</dbReference>